<evidence type="ECO:0000256" key="10">
    <source>
        <dbReference type="SAM" id="Coils"/>
    </source>
</evidence>
<evidence type="ECO:0000256" key="4">
    <source>
        <dbReference type="ARBA" id="ARBA00022786"/>
    </source>
</evidence>
<evidence type="ECO:0000259" key="12">
    <source>
        <dbReference type="PROSITE" id="PS50235"/>
    </source>
</evidence>
<feature type="region of interest" description="Disordered" evidence="11">
    <location>
        <begin position="1007"/>
        <end position="1028"/>
    </location>
</feature>
<dbReference type="PROSITE" id="PS00973">
    <property type="entry name" value="USP_2"/>
    <property type="match status" value="1"/>
</dbReference>
<keyword evidence="3" id="KW-0645">Protease</keyword>
<evidence type="ECO:0000256" key="7">
    <source>
        <dbReference type="ARBA" id="ARBA00026136"/>
    </source>
</evidence>
<keyword evidence="5" id="KW-0378">Hydrolase</keyword>
<dbReference type="Pfam" id="PF00443">
    <property type="entry name" value="UCH"/>
    <property type="match status" value="1"/>
</dbReference>
<accession>A0AA36AJP9</accession>
<proteinExistence type="predicted"/>
<evidence type="ECO:0000256" key="3">
    <source>
        <dbReference type="ARBA" id="ARBA00022670"/>
    </source>
</evidence>
<dbReference type="GO" id="GO:0004843">
    <property type="term" value="F:cysteine-type deubiquitinase activity"/>
    <property type="evidence" value="ECO:0007669"/>
    <property type="project" value="UniProtKB-EC"/>
</dbReference>
<name>A0AA36AJP9_OCTVU</name>
<keyword evidence="4" id="KW-0833">Ubl conjugation pathway</keyword>
<sequence length="1497" mass="170436">MVTGDNRQLLPADDVCMATNNTIVCIIRDLVDKKNPRKKRKFYLPASKKVADMIQEVADTCGYNANTISMNYEKPSVSGYYDVKGILDKNSTQTLGSLYNEDLCNDDFCNDDIQILNFTIYKSEKQTAMQATTEGCSNISLIIQKQETSEAPTTHGCETQDHVGSEVSPNYSCEVKEEIQASSIDHSYYLSHHKSETGFVGLVNQAMTCYLNSLLQTLFMTPEFRNALYRWEFTGSKEEAVKSIPYQLQKLFLTLQTSCKRAIETTDLTLSFGWDSSEVWHQHDVQELCRVMFDALEQNWKQTDQAHLINHLYQGKLKDYVKCLQCSHESARIDAYLDIPLVIRPFGGSQVYGSVEDALAAFVQPETLAGSNQYFCEKCGRKCDAHKGLKFVSFPYLLTLQLKRFDFDCNTMHRIKLNHRMTFPEVLDINHMIEEVDCNLSHSEGPLVEDIRHQAIKTMETNEHSQLGGDMSDEAIDEGIEIESSTTATLTNSESSSLSSESATNDRNSKESDAKGPYVYELFSIMIHSGSAAGGHYYAYIKSFKDGQWYSFNDQHVSKITYDDIRKTYGGSNTGRTYYSASYTSSTNAYMLMYRQIDKERNADFVSPEDFPPHMKAQLEELRSREENERKQQEIDKCTCKIKVFCYKPGTQVKMENKLEVHKDKTLRETTEIAYNLFQLKDVASLDCCRLVKYDDYCEALEKSFENEEDSPIEKLLGGVKSTYTFDLLLEIRRPDQTFQEYKPGGVTIKVHLVDLESEIIHSPVTVRACNSNTVAEFKELVAKTLNVPVTHMRCCLELYSDLRLLTSPEETLKSENFFRCNKVFIEYSGSEDSDVTFTRSKFYKLLDRHQNTIRIYMNIPSKMQVGDYKNHANYLPFSKNNSATSNGDDSPGSPVKNFKNDYRKEEYTRDVISCCDDNSAYPAAVIGADGASGPHEIDGTTPIIRSNTDFSNTSSTTKSKTYLPLTTGSNIIHTKMQQLNFRLSKTGYTQSDSGNVVSYCTDDIASPSTGRESMDESPLNSPIVDSMPVISPLTPNYRDDNSEDINNCNKFSSDITGWCTIPIPLGNMIMDDWASEISQSNIDVIGPDRARRGGKEDLVANDALNLESLEENCELNTSIQCEKDTDSICNHECIDKELDNEEYRHYFEATENTDALGQRTLIVNVDKRITLEDFKKELEPYIGLSSENFKVFKVYSNNQEFESTQLNENLSFLEDGKLNIKLGRALRPGEYRVKVYQLLVDEPEPCKFLIETIFAKRMSVLESKKQILAELKEQCNLDIPLSRCRLRKKSWKNPGAVYLDNQLYDDDISLYTHWEIFLEVLEGPDQVKSANELSLFARRWRTSTYRLDPFQEVVLSQHTTDHLREKLHEISGIEKENIEFAKARGTFPCDIPVLGIQTELDWNPQVTSFNMWPQAMCEPGSVIYYRDKTEDLMELSKEKKEELSQKENRVTNLVHKISNSPRKERALKIYTEDLKSTRLLPSPVVPSAAGAASGLD</sequence>
<dbReference type="PROSITE" id="PS00972">
    <property type="entry name" value="USP_1"/>
    <property type="match status" value="1"/>
</dbReference>
<feature type="domain" description="USP" evidence="12">
    <location>
        <begin position="200"/>
        <end position="597"/>
    </location>
</feature>
<dbReference type="Pfam" id="PF25985">
    <property type="entry name" value="Ubiquitin_USP47_N"/>
    <property type="match status" value="1"/>
</dbReference>
<protein>
    <recommendedName>
        <fullName evidence="7">Ubiquitin carboxyl-terminal hydrolase 47</fullName>
        <ecNumber evidence="2">3.4.19.12</ecNumber>
    </recommendedName>
    <alternativeName>
        <fullName evidence="8">Ubiquitin thioesterase 47</fullName>
    </alternativeName>
    <alternativeName>
        <fullName evidence="9">Ubiquitin-specific-processing protease 47</fullName>
    </alternativeName>
</protein>
<dbReference type="InterPro" id="IPR038765">
    <property type="entry name" value="Papain-like_cys_pep_sf"/>
</dbReference>
<dbReference type="GO" id="GO:0005634">
    <property type="term" value="C:nucleus"/>
    <property type="evidence" value="ECO:0007669"/>
    <property type="project" value="TreeGrafter"/>
</dbReference>
<evidence type="ECO:0000256" key="9">
    <source>
        <dbReference type="ARBA" id="ARBA00032453"/>
    </source>
</evidence>
<feature type="compositionally biased region" description="Low complexity" evidence="11">
    <location>
        <begin position="485"/>
        <end position="505"/>
    </location>
</feature>
<keyword evidence="10" id="KW-0175">Coiled coil</keyword>
<comment type="catalytic activity">
    <reaction evidence="1">
        <text>Thiol-dependent hydrolysis of ester, thioester, amide, peptide and isopeptide bonds formed by the C-terminal Gly of ubiquitin (a 76-residue protein attached to proteins as an intracellular targeting signal).</text>
        <dbReference type="EC" id="3.4.19.12"/>
    </reaction>
</comment>
<dbReference type="GO" id="GO:0006508">
    <property type="term" value="P:proteolysis"/>
    <property type="evidence" value="ECO:0007669"/>
    <property type="project" value="UniProtKB-KW"/>
</dbReference>
<dbReference type="InterPro" id="IPR028889">
    <property type="entry name" value="USP"/>
</dbReference>
<evidence type="ECO:0000256" key="11">
    <source>
        <dbReference type="SAM" id="MobiDB-lite"/>
    </source>
</evidence>
<feature type="compositionally biased region" description="Polar residues" evidence="11">
    <location>
        <begin position="880"/>
        <end position="889"/>
    </location>
</feature>
<keyword evidence="14" id="KW-1185">Reference proteome</keyword>
<feature type="coiled-coil region" evidence="10">
    <location>
        <begin position="1426"/>
        <end position="1457"/>
    </location>
</feature>
<dbReference type="EC" id="3.4.19.12" evidence="2"/>
<feature type="region of interest" description="Disordered" evidence="11">
    <location>
        <begin position="485"/>
        <end position="512"/>
    </location>
</feature>
<dbReference type="SUPFAM" id="SSF54001">
    <property type="entry name" value="Cysteine proteinases"/>
    <property type="match status" value="1"/>
</dbReference>
<evidence type="ECO:0000256" key="1">
    <source>
        <dbReference type="ARBA" id="ARBA00000707"/>
    </source>
</evidence>
<dbReference type="Pfam" id="PF19718">
    <property type="entry name" value="USP47_C"/>
    <property type="match status" value="1"/>
</dbReference>
<reference evidence="13" key="1">
    <citation type="submission" date="2023-08" db="EMBL/GenBank/DDBJ databases">
        <authorList>
            <person name="Alioto T."/>
            <person name="Alioto T."/>
            <person name="Gomez Garrido J."/>
        </authorList>
    </citation>
    <scope>NUCLEOTIDE SEQUENCE</scope>
</reference>
<dbReference type="PANTHER" id="PTHR24006:SF702">
    <property type="entry name" value="UBIQUITIN CARBOXYL-TERMINAL HYDROLASE 47"/>
    <property type="match status" value="1"/>
</dbReference>
<feature type="region of interest" description="Disordered" evidence="11">
    <location>
        <begin position="880"/>
        <end position="900"/>
    </location>
</feature>
<evidence type="ECO:0000256" key="6">
    <source>
        <dbReference type="ARBA" id="ARBA00022807"/>
    </source>
</evidence>
<evidence type="ECO:0000313" key="14">
    <source>
        <dbReference type="Proteomes" id="UP001162480"/>
    </source>
</evidence>
<dbReference type="Proteomes" id="UP001162480">
    <property type="component" value="Chromosome 1"/>
</dbReference>
<evidence type="ECO:0000313" key="13">
    <source>
        <dbReference type="EMBL" id="CAI9716744.1"/>
    </source>
</evidence>
<evidence type="ECO:0000256" key="5">
    <source>
        <dbReference type="ARBA" id="ARBA00022801"/>
    </source>
</evidence>
<dbReference type="CDD" id="cd02659">
    <property type="entry name" value="peptidase_C19C"/>
    <property type="match status" value="1"/>
</dbReference>
<evidence type="ECO:0000256" key="2">
    <source>
        <dbReference type="ARBA" id="ARBA00012759"/>
    </source>
</evidence>
<dbReference type="InterPro" id="IPR018200">
    <property type="entry name" value="USP_CS"/>
</dbReference>
<dbReference type="InterPro" id="IPR045578">
    <property type="entry name" value="USP47_C"/>
</dbReference>
<dbReference type="InterPro" id="IPR050164">
    <property type="entry name" value="Peptidase_C19"/>
</dbReference>
<dbReference type="Gene3D" id="3.90.70.10">
    <property type="entry name" value="Cysteine proteinases"/>
    <property type="match status" value="1"/>
</dbReference>
<dbReference type="PROSITE" id="PS50235">
    <property type="entry name" value="USP_3"/>
    <property type="match status" value="1"/>
</dbReference>
<dbReference type="GO" id="GO:0016579">
    <property type="term" value="P:protein deubiquitination"/>
    <property type="evidence" value="ECO:0007669"/>
    <property type="project" value="InterPro"/>
</dbReference>
<keyword evidence="6" id="KW-0788">Thiol protease</keyword>
<evidence type="ECO:0000256" key="8">
    <source>
        <dbReference type="ARBA" id="ARBA00029910"/>
    </source>
</evidence>
<dbReference type="GO" id="GO:0005829">
    <property type="term" value="C:cytosol"/>
    <property type="evidence" value="ECO:0007669"/>
    <property type="project" value="TreeGrafter"/>
</dbReference>
<dbReference type="PANTHER" id="PTHR24006">
    <property type="entry name" value="UBIQUITIN CARBOXYL-TERMINAL HYDROLASE"/>
    <property type="match status" value="1"/>
</dbReference>
<dbReference type="InterPro" id="IPR001394">
    <property type="entry name" value="Peptidase_C19_UCH"/>
</dbReference>
<gene>
    <name evidence="13" type="ORF">OCTVUL_1B027951</name>
</gene>
<organism evidence="13 14">
    <name type="scientific">Octopus vulgaris</name>
    <name type="common">Common octopus</name>
    <dbReference type="NCBI Taxonomy" id="6645"/>
    <lineage>
        <taxon>Eukaryota</taxon>
        <taxon>Metazoa</taxon>
        <taxon>Spiralia</taxon>
        <taxon>Lophotrochozoa</taxon>
        <taxon>Mollusca</taxon>
        <taxon>Cephalopoda</taxon>
        <taxon>Coleoidea</taxon>
        <taxon>Octopodiformes</taxon>
        <taxon>Octopoda</taxon>
        <taxon>Incirrata</taxon>
        <taxon>Octopodidae</taxon>
        <taxon>Octopus</taxon>
    </lineage>
</organism>
<dbReference type="EMBL" id="OX597814">
    <property type="protein sequence ID" value="CAI9716744.1"/>
    <property type="molecule type" value="Genomic_DNA"/>
</dbReference>